<keyword evidence="2" id="KW-1133">Transmembrane helix</keyword>
<keyword evidence="2" id="KW-0812">Transmembrane</keyword>
<gene>
    <name evidence="3" type="ORF">BDV38DRAFT_278850</name>
</gene>
<reference evidence="3 4" key="1">
    <citation type="submission" date="2019-04" db="EMBL/GenBank/DDBJ databases">
        <title>Friends and foes A comparative genomics study of 23 Aspergillus species from section Flavi.</title>
        <authorList>
            <consortium name="DOE Joint Genome Institute"/>
            <person name="Kjaerbolling I."/>
            <person name="Vesth T."/>
            <person name="Frisvad J.C."/>
            <person name="Nybo J.L."/>
            <person name="Theobald S."/>
            <person name="Kildgaard S."/>
            <person name="Isbrandt T."/>
            <person name="Kuo A."/>
            <person name="Sato A."/>
            <person name="Lyhne E.K."/>
            <person name="Kogle M.E."/>
            <person name="Wiebenga A."/>
            <person name="Kun R.S."/>
            <person name="Lubbers R.J."/>
            <person name="Makela M.R."/>
            <person name="Barry K."/>
            <person name="Chovatia M."/>
            <person name="Clum A."/>
            <person name="Daum C."/>
            <person name="Haridas S."/>
            <person name="He G."/>
            <person name="LaButti K."/>
            <person name="Lipzen A."/>
            <person name="Mondo S."/>
            <person name="Riley R."/>
            <person name="Salamov A."/>
            <person name="Simmons B.A."/>
            <person name="Magnuson J.K."/>
            <person name="Henrissat B."/>
            <person name="Mortensen U.H."/>
            <person name="Larsen T.O."/>
            <person name="Devries R.P."/>
            <person name="Grigoriev I.V."/>
            <person name="Machida M."/>
            <person name="Baker S.E."/>
            <person name="Andersen M.R."/>
        </authorList>
    </citation>
    <scope>NUCLEOTIDE SEQUENCE [LARGE SCALE GENOMIC DNA]</scope>
    <source>
        <strain evidence="3 4">CBS 117625</strain>
    </source>
</reference>
<evidence type="ECO:0008006" key="5">
    <source>
        <dbReference type="Google" id="ProtNLM"/>
    </source>
</evidence>
<name>A0A5N6T5A3_ASPPS</name>
<evidence type="ECO:0000256" key="2">
    <source>
        <dbReference type="SAM" id="Phobius"/>
    </source>
</evidence>
<keyword evidence="4" id="KW-1185">Reference proteome</keyword>
<evidence type="ECO:0000313" key="4">
    <source>
        <dbReference type="Proteomes" id="UP000325672"/>
    </source>
</evidence>
<keyword evidence="2" id="KW-0472">Membrane</keyword>
<evidence type="ECO:0000313" key="3">
    <source>
        <dbReference type="EMBL" id="KAE8141496.1"/>
    </source>
</evidence>
<dbReference type="Proteomes" id="UP000325672">
    <property type="component" value="Unassembled WGS sequence"/>
</dbReference>
<accession>A0A5N6T5A3</accession>
<dbReference type="AlphaFoldDB" id="A0A5N6T5A3"/>
<feature type="region of interest" description="Disordered" evidence="1">
    <location>
        <begin position="72"/>
        <end position="92"/>
    </location>
</feature>
<sequence length="92" mass="10305">MPGDINLYTTGVIGIQNVVLAYILYIGKFTLVFGICDGIPSGPKHKKEIYVGDVIASELLMEYDLRRQFEPEPLEGERGTGQSIVVSDFRRR</sequence>
<dbReference type="RefSeq" id="XP_031917559.1">
    <property type="nucleotide sequence ID" value="XM_032058841.1"/>
</dbReference>
<dbReference type="EMBL" id="ML743557">
    <property type="protein sequence ID" value="KAE8141496.1"/>
    <property type="molecule type" value="Genomic_DNA"/>
</dbReference>
<organism evidence="3 4">
    <name type="scientific">Aspergillus pseudotamarii</name>
    <dbReference type="NCBI Taxonomy" id="132259"/>
    <lineage>
        <taxon>Eukaryota</taxon>
        <taxon>Fungi</taxon>
        <taxon>Dikarya</taxon>
        <taxon>Ascomycota</taxon>
        <taxon>Pezizomycotina</taxon>
        <taxon>Eurotiomycetes</taxon>
        <taxon>Eurotiomycetidae</taxon>
        <taxon>Eurotiales</taxon>
        <taxon>Aspergillaceae</taxon>
        <taxon>Aspergillus</taxon>
        <taxon>Aspergillus subgen. Circumdati</taxon>
    </lineage>
</organism>
<dbReference type="OrthoDB" id="4226305at2759"/>
<proteinExistence type="predicted"/>
<evidence type="ECO:0000256" key="1">
    <source>
        <dbReference type="SAM" id="MobiDB-lite"/>
    </source>
</evidence>
<protein>
    <recommendedName>
        <fullName evidence="5">Nucleoside phosphorylase domain-containing protein</fullName>
    </recommendedName>
</protein>
<feature type="transmembrane region" description="Helical" evidence="2">
    <location>
        <begin position="6"/>
        <end position="25"/>
    </location>
</feature>
<dbReference type="GeneID" id="43643051"/>